<protein>
    <submittedName>
        <fullName evidence="1">Uncharacterized protein</fullName>
    </submittedName>
</protein>
<organism evidence="1 2">
    <name type="scientific">Rubroshorea leprosula</name>
    <dbReference type="NCBI Taxonomy" id="152421"/>
    <lineage>
        <taxon>Eukaryota</taxon>
        <taxon>Viridiplantae</taxon>
        <taxon>Streptophyta</taxon>
        <taxon>Embryophyta</taxon>
        <taxon>Tracheophyta</taxon>
        <taxon>Spermatophyta</taxon>
        <taxon>Magnoliopsida</taxon>
        <taxon>eudicotyledons</taxon>
        <taxon>Gunneridae</taxon>
        <taxon>Pentapetalae</taxon>
        <taxon>rosids</taxon>
        <taxon>malvids</taxon>
        <taxon>Malvales</taxon>
        <taxon>Dipterocarpaceae</taxon>
        <taxon>Rubroshorea</taxon>
    </lineage>
</organism>
<reference evidence="1 2" key="1">
    <citation type="journal article" date="2021" name="Commun. Biol.">
        <title>The genome of Shorea leprosula (Dipterocarpaceae) highlights the ecological relevance of drought in aseasonal tropical rainforests.</title>
        <authorList>
            <person name="Ng K.K.S."/>
            <person name="Kobayashi M.J."/>
            <person name="Fawcett J.A."/>
            <person name="Hatakeyama M."/>
            <person name="Paape T."/>
            <person name="Ng C.H."/>
            <person name="Ang C.C."/>
            <person name="Tnah L.H."/>
            <person name="Lee C.T."/>
            <person name="Nishiyama T."/>
            <person name="Sese J."/>
            <person name="O'Brien M.J."/>
            <person name="Copetti D."/>
            <person name="Mohd Noor M.I."/>
            <person name="Ong R.C."/>
            <person name="Putra M."/>
            <person name="Sireger I.Z."/>
            <person name="Indrioko S."/>
            <person name="Kosugi Y."/>
            <person name="Izuno A."/>
            <person name="Isagi Y."/>
            <person name="Lee S.L."/>
            <person name="Shimizu K.K."/>
        </authorList>
    </citation>
    <scope>NUCLEOTIDE SEQUENCE [LARGE SCALE GENOMIC DNA]</scope>
    <source>
        <strain evidence="1">214</strain>
    </source>
</reference>
<evidence type="ECO:0000313" key="2">
    <source>
        <dbReference type="Proteomes" id="UP001054252"/>
    </source>
</evidence>
<sequence>MQFSNSGGNPIEFEGRSLNLIHGFRILITDLCPCF</sequence>
<accession>A0AAV5KJF7</accession>
<name>A0AAV5KJF7_9ROSI</name>
<evidence type="ECO:0000313" key="1">
    <source>
        <dbReference type="EMBL" id="GKV24659.1"/>
    </source>
</evidence>
<keyword evidence="2" id="KW-1185">Reference proteome</keyword>
<dbReference type="Proteomes" id="UP001054252">
    <property type="component" value="Unassembled WGS sequence"/>
</dbReference>
<dbReference type="EMBL" id="BPVZ01000066">
    <property type="protein sequence ID" value="GKV24659.1"/>
    <property type="molecule type" value="Genomic_DNA"/>
</dbReference>
<dbReference type="AlphaFoldDB" id="A0AAV5KJF7"/>
<proteinExistence type="predicted"/>
<comment type="caution">
    <text evidence="1">The sequence shown here is derived from an EMBL/GenBank/DDBJ whole genome shotgun (WGS) entry which is preliminary data.</text>
</comment>
<gene>
    <name evidence="1" type="ORF">SLEP1_g34243</name>
</gene>